<keyword evidence="3" id="KW-0560">Oxidoreductase</keyword>
<dbReference type="OMA" id="FWCLEHD"/>
<dbReference type="HAMAP" id="MF_01401">
    <property type="entry name" value="MsrA"/>
    <property type="match status" value="1"/>
</dbReference>
<evidence type="ECO:0000313" key="8">
    <source>
        <dbReference type="Proteomes" id="UP000054558"/>
    </source>
</evidence>
<dbReference type="Gene3D" id="3.30.1060.10">
    <property type="entry name" value="Peptide methionine sulphoxide reductase MsrA"/>
    <property type="match status" value="1"/>
</dbReference>
<dbReference type="EC" id="1.8.4.11" evidence="2"/>
<evidence type="ECO:0000256" key="3">
    <source>
        <dbReference type="ARBA" id="ARBA00023002"/>
    </source>
</evidence>
<dbReference type="PANTHER" id="PTHR42799:SF26">
    <property type="entry name" value="PEPTIDE-METHIONINE (S)-S-OXIDE REDUCTASE"/>
    <property type="match status" value="1"/>
</dbReference>
<dbReference type="AlphaFoldDB" id="A0A0U9HI97"/>
<dbReference type="NCBIfam" id="TIGR00401">
    <property type="entry name" value="msrA"/>
    <property type="match status" value="1"/>
</dbReference>
<dbReference type="GO" id="GO:0005737">
    <property type="term" value="C:cytoplasm"/>
    <property type="evidence" value="ECO:0000318"/>
    <property type="project" value="GO_Central"/>
</dbReference>
<dbReference type="InterPro" id="IPR002569">
    <property type="entry name" value="Met_Sox_Rdtase_MsrA_dom"/>
</dbReference>
<sequence>MAAPNDHAVETACFAAGCFWGVETTLACVPGVITTAVGYTGGHVENPTYKQVCYKDTGHAEAVLLTFDPSKVSFKQLLEVFFENHNPTTLNRQGPDYGSQYRSAVFYYSEEQKEATLAAKKKYEALLNKPVVTQIVPAVTFYNAEDYHQKYALRLRDHKPLLTSLKMSDKEILTSPIAAKLNGYVTGQAPPEVLQEVEALPLRDETRRLLPQIHFAGPACHYKAFNH</sequence>
<proteinExistence type="inferred from homology"/>
<dbReference type="PANTHER" id="PTHR42799">
    <property type="entry name" value="MITOCHONDRIAL PEPTIDE METHIONINE SULFOXIDE REDUCTASE"/>
    <property type="match status" value="1"/>
</dbReference>
<reference evidence="7 8" key="1">
    <citation type="journal article" date="2014" name="Nat. Commun.">
        <title>Klebsormidium flaccidum genome reveals primary factors for plant terrestrial adaptation.</title>
        <authorList>
            <person name="Hori K."/>
            <person name="Maruyama F."/>
            <person name="Fujisawa T."/>
            <person name="Togashi T."/>
            <person name="Yamamoto N."/>
            <person name="Seo M."/>
            <person name="Sato S."/>
            <person name="Yamada T."/>
            <person name="Mori H."/>
            <person name="Tajima N."/>
            <person name="Moriyama T."/>
            <person name="Ikeuchi M."/>
            <person name="Watanabe M."/>
            <person name="Wada H."/>
            <person name="Kobayashi K."/>
            <person name="Saito M."/>
            <person name="Masuda T."/>
            <person name="Sasaki-Sekimoto Y."/>
            <person name="Mashiguchi K."/>
            <person name="Awai K."/>
            <person name="Shimojima M."/>
            <person name="Masuda S."/>
            <person name="Iwai M."/>
            <person name="Nobusawa T."/>
            <person name="Narise T."/>
            <person name="Kondo S."/>
            <person name="Saito H."/>
            <person name="Sato R."/>
            <person name="Murakawa M."/>
            <person name="Ihara Y."/>
            <person name="Oshima-Yamada Y."/>
            <person name="Ohtaka K."/>
            <person name="Satoh M."/>
            <person name="Sonobe K."/>
            <person name="Ishii M."/>
            <person name="Ohtani R."/>
            <person name="Kanamori-Sato M."/>
            <person name="Honoki R."/>
            <person name="Miyazaki D."/>
            <person name="Mochizuki H."/>
            <person name="Umetsu J."/>
            <person name="Higashi K."/>
            <person name="Shibata D."/>
            <person name="Kamiya Y."/>
            <person name="Sato N."/>
            <person name="Nakamura Y."/>
            <person name="Tabata S."/>
            <person name="Ida S."/>
            <person name="Kurokawa K."/>
            <person name="Ohta H."/>
        </authorList>
    </citation>
    <scope>NUCLEOTIDE SEQUENCE [LARGE SCALE GENOMIC DNA]</scope>
    <source>
        <strain evidence="7 8">NIES-2285</strain>
    </source>
</reference>
<accession>A0A0U9HI97</accession>
<protein>
    <recommendedName>
        <fullName evidence="2">peptide-methionine (S)-S-oxide reductase</fullName>
        <ecNumber evidence="2">1.8.4.11</ecNumber>
    </recommendedName>
    <alternativeName>
        <fullName evidence="5">Peptide-methionine (S)-S-oxide reductase</fullName>
    </alternativeName>
    <alternativeName>
        <fullName evidence="4">Protein-methionine-S-oxide reductase</fullName>
    </alternativeName>
</protein>
<evidence type="ECO:0000256" key="1">
    <source>
        <dbReference type="ARBA" id="ARBA00005591"/>
    </source>
</evidence>
<dbReference type="Proteomes" id="UP000054558">
    <property type="component" value="Unassembled WGS sequence"/>
</dbReference>
<dbReference type="STRING" id="105231.A0A0U9HI97"/>
<name>A0A0U9HI97_KLENI</name>
<comment type="similarity">
    <text evidence="1">Belongs to the MsrA Met sulfoxide reductase family.</text>
</comment>
<evidence type="ECO:0000256" key="4">
    <source>
        <dbReference type="ARBA" id="ARBA00030273"/>
    </source>
</evidence>
<dbReference type="InterPro" id="IPR036509">
    <property type="entry name" value="Met_Sox_Rdtase_MsrA_sf"/>
</dbReference>
<dbReference type="EMBL" id="DF236955">
    <property type="protein sequence ID" value="GAQ77993.1"/>
    <property type="molecule type" value="Genomic_DNA"/>
</dbReference>
<feature type="domain" description="Peptide methionine sulphoxide reductase MsrA" evidence="6">
    <location>
        <begin position="11"/>
        <end position="153"/>
    </location>
</feature>
<evidence type="ECO:0000259" key="6">
    <source>
        <dbReference type="Pfam" id="PF01625"/>
    </source>
</evidence>
<evidence type="ECO:0000313" key="7">
    <source>
        <dbReference type="EMBL" id="GAQ77993.1"/>
    </source>
</evidence>
<dbReference type="GO" id="GO:0008113">
    <property type="term" value="F:peptide-methionine (S)-S-oxide reductase activity"/>
    <property type="evidence" value="ECO:0000318"/>
    <property type="project" value="GO_Central"/>
</dbReference>
<evidence type="ECO:0000256" key="2">
    <source>
        <dbReference type="ARBA" id="ARBA00012502"/>
    </source>
</evidence>
<dbReference type="InterPro" id="IPR050162">
    <property type="entry name" value="MsrA_MetSO_reductase"/>
</dbReference>
<dbReference type="OrthoDB" id="77405at2759"/>
<dbReference type="GO" id="GO:0034599">
    <property type="term" value="P:cellular response to oxidative stress"/>
    <property type="evidence" value="ECO:0000318"/>
    <property type="project" value="GO_Central"/>
</dbReference>
<organism evidence="7 8">
    <name type="scientific">Klebsormidium nitens</name>
    <name type="common">Green alga</name>
    <name type="synonym">Ulothrix nitens</name>
    <dbReference type="NCBI Taxonomy" id="105231"/>
    <lineage>
        <taxon>Eukaryota</taxon>
        <taxon>Viridiplantae</taxon>
        <taxon>Streptophyta</taxon>
        <taxon>Klebsormidiophyceae</taxon>
        <taxon>Klebsormidiales</taxon>
        <taxon>Klebsormidiaceae</taxon>
        <taxon>Klebsormidium</taxon>
    </lineage>
</organism>
<dbReference type="SUPFAM" id="SSF55068">
    <property type="entry name" value="Peptide methionine sulfoxide reductase"/>
    <property type="match status" value="1"/>
</dbReference>
<gene>
    <name evidence="7" type="ORF">KFL_000060590</name>
</gene>
<evidence type="ECO:0000256" key="5">
    <source>
        <dbReference type="ARBA" id="ARBA00030643"/>
    </source>
</evidence>
<keyword evidence="8" id="KW-1185">Reference proteome</keyword>
<dbReference type="Pfam" id="PF01625">
    <property type="entry name" value="PMSR"/>
    <property type="match status" value="1"/>
</dbReference>